<name>A0AAD9ZWI7_9ROSI</name>
<feature type="compositionally biased region" description="Basic and acidic residues" evidence="1">
    <location>
        <begin position="28"/>
        <end position="38"/>
    </location>
</feature>
<keyword evidence="3" id="KW-1185">Reference proteome</keyword>
<dbReference type="PANTHER" id="PTHR32263:SF12">
    <property type="entry name" value="INACTIVE POLY [ADP-RIBOSE] POLYMERASE SRO4-RELATED"/>
    <property type="match status" value="1"/>
</dbReference>
<comment type="caution">
    <text evidence="2">The sequence shown here is derived from an EMBL/GenBank/DDBJ whole genome shotgun (WGS) entry which is preliminary data.</text>
</comment>
<evidence type="ECO:0000313" key="3">
    <source>
        <dbReference type="Proteomes" id="UP001281410"/>
    </source>
</evidence>
<dbReference type="Proteomes" id="UP001281410">
    <property type="component" value="Unassembled WGS sequence"/>
</dbReference>
<reference evidence="2" key="1">
    <citation type="journal article" date="2023" name="Plant J.">
        <title>Genome sequences and population genomics provide insights into the demographic history, inbreeding, and mutation load of two 'living fossil' tree species of Dipteronia.</title>
        <authorList>
            <person name="Feng Y."/>
            <person name="Comes H.P."/>
            <person name="Chen J."/>
            <person name="Zhu S."/>
            <person name="Lu R."/>
            <person name="Zhang X."/>
            <person name="Li P."/>
            <person name="Qiu J."/>
            <person name="Olsen K.M."/>
            <person name="Qiu Y."/>
        </authorList>
    </citation>
    <scope>NUCLEOTIDE SEQUENCE</scope>
    <source>
        <strain evidence="2">NBL</strain>
    </source>
</reference>
<feature type="compositionally biased region" description="Low complexity" evidence="1">
    <location>
        <begin position="39"/>
        <end position="49"/>
    </location>
</feature>
<dbReference type="InterPro" id="IPR044964">
    <property type="entry name" value="RCD1/SRO1-5"/>
</dbReference>
<protein>
    <submittedName>
        <fullName evidence="2">Uncharacterized protein</fullName>
    </submittedName>
</protein>
<dbReference type="AlphaFoldDB" id="A0AAD9ZWI7"/>
<evidence type="ECO:0000256" key="1">
    <source>
        <dbReference type="SAM" id="MobiDB-lite"/>
    </source>
</evidence>
<organism evidence="2 3">
    <name type="scientific">Dipteronia sinensis</name>
    <dbReference type="NCBI Taxonomy" id="43782"/>
    <lineage>
        <taxon>Eukaryota</taxon>
        <taxon>Viridiplantae</taxon>
        <taxon>Streptophyta</taxon>
        <taxon>Embryophyta</taxon>
        <taxon>Tracheophyta</taxon>
        <taxon>Spermatophyta</taxon>
        <taxon>Magnoliopsida</taxon>
        <taxon>eudicotyledons</taxon>
        <taxon>Gunneridae</taxon>
        <taxon>Pentapetalae</taxon>
        <taxon>rosids</taxon>
        <taxon>malvids</taxon>
        <taxon>Sapindales</taxon>
        <taxon>Sapindaceae</taxon>
        <taxon>Hippocastanoideae</taxon>
        <taxon>Acereae</taxon>
        <taxon>Dipteronia</taxon>
    </lineage>
</organism>
<sequence length="140" mass="15887">MRTPLVSKNLTKYISLDNPSEKANSAHSELDSATHDQDSSSMSDYESSISGPCNDLLPSFYDGLIRLLEGDIVLISLGDDWFWVWVWVWVWVCLKDSVVDEDGMRHLLLCRLILGKTDVVHPGSDQYRLSFEEFDSSVDN</sequence>
<feature type="region of interest" description="Disordered" evidence="1">
    <location>
        <begin position="19"/>
        <end position="49"/>
    </location>
</feature>
<proteinExistence type="predicted"/>
<gene>
    <name evidence="2" type="ORF">Dsin_025807</name>
</gene>
<dbReference type="EMBL" id="JANJYJ010000008">
    <property type="protein sequence ID" value="KAK3194497.1"/>
    <property type="molecule type" value="Genomic_DNA"/>
</dbReference>
<accession>A0AAD9ZWI7</accession>
<dbReference type="PANTHER" id="PTHR32263">
    <property type="entry name" value="INACTIVE POLY [ADP-RIBOSE] POLYMERASE SRO4-RELATED"/>
    <property type="match status" value="1"/>
</dbReference>
<evidence type="ECO:0000313" key="2">
    <source>
        <dbReference type="EMBL" id="KAK3194497.1"/>
    </source>
</evidence>